<evidence type="ECO:0000256" key="1">
    <source>
        <dbReference type="SAM" id="Coils"/>
    </source>
</evidence>
<evidence type="ECO:0000313" key="3">
    <source>
        <dbReference type="EMBL" id="CAL6039411.1"/>
    </source>
</evidence>
<sequence length="214" mass="25010">MQQEVEIMERKIRELRLQIDAQSKENDERRVQAQEKFKIVEQLENEITEANKQRQMHLQETNSKIQTDYDAVQHEKQKLLSQINYFQEKLEEQQQQLNEKGAAAKTLSEQTAQLQSTQMILEQTIAAMKNSLEQSQQLAGSTDVKGFVDQFQKIAEQTEKELQQKITDREQLQAGVYQYYYAAADRARQCVVLNDIQNVLQGIKNRYLSILKAE</sequence>
<feature type="coiled-coil region" evidence="1">
    <location>
        <begin position="5"/>
        <end position="110"/>
    </location>
</feature>
<reference evidence="3 4" key="2">
    <citation type="submission" date="2024-07" db="EMBL/GenBank/DDBJ databases">
        <authorList>
            <person name="Akdeniz Z."/>
        </authorList>
    </citation>
    <scope>NUCLEOTIDE SEQUENCE [LARGE SCALE GENOMIC DNA]</scope>
</reference>
<dbReference type="EMBL" id="CATOUU010000495">
    <property type="protein sequence ID" value="CAI9931651.1"/>
    <property type="molecule type" value="Genomic_DNA"/>
</dbReference>
<name>A0AA86P4I3_9EUKA</name>
<keyword evidence="4" id="KW-1185">Reference proteome</keyword>
<accession>A0AA86P4I3</accession>
<comment type="caution">
    <text evidence="2">The sequence shown here is derived from an EMBL/GenBank/DDBJ whole genome shotgun (WGS) entry which is preliminary data.</text>
</comment>
<keyword evidence="1" id="KW-0175">Coiled coil</keyword>
<gene>
    <name evidence="2" type="ORF">HINF_LOCUS19296</name>
    <name evidence="3" type="ORF">HINF_LOCUS37843</name>
</gene>
<feature type="coiled-coil region" evidence="1">
    <location>
        <begin position="148"/>
        <end position="175"/>
    </location>
</feature>
<evidence type="ECO:0000313" key="4">
    <source>
        <dbReference type="Proteomes" id="UP001642409"/>
    </source>
</evidence>
<organism evidence="2">
    <name type="scientific">Hexamita inflata</name>
    <dbReference type="NCBI Taxonomy" id="28002"/>
    <lineage>
        <taxon>Eukaryota</taxon>
        <taxon>Metamonada</taxon>
        <taxon>Diplomonadida</taxon>
        <taxon>Hexamitidae</taxon>
        <taxon>Hexamitinae</taxon>
        <taxon>Hexamita</taxon>
    </lineage>
</organism>
<dbReference type="AlphaFoldDB" id="A0AA86P4I3"/>
<dbReference type="Proteomes" id="UP001642409">
    <property type="component" value="Unassembled WGS sequence"/>
</dbReference>
<evidence type="ECO:0000313" key="2">
    <source>
        <dbReference type="EMBL" id="CAI9931651.1"/>
    </source>
</evidence>
<dbReference type="EMBL" id="CAXDID020000142">
    <property type="protein sequence ID" value="CAL6039411.1"/>
    <property type="molecule type" value="Genomic_DNA"/>
</dbReference>
<reference evidence="2" key="1">
    <citation type="submission" date="2023-06" db="EMBL/GenBank/DDBJ databases">
        <authorList>
            <person name="Kurt Z."/>
        </authorList>
    </citation>
    <scope>NUCLEOTIDE SEQUENCE</scope>
</reference>
<protein>
    <submittedName>
        <fullName evidence="3">Hypothetical_protein</fullName>
    </submittedName>
</protein>
<proteinExistence type="predicted"/>